<reference evidence="3 4" key="1">
    <citation type="submission" date="2023-07" db="EMBL/GenBank/DDBJ databases">
        <authorList>
            <person name="Peeters C."/>
        </authorList>
    </citation>
    <scope>NUCLEOTIDE SEQUENCE [LARGE SCALE GENOMIC DNA]</scope>
    <source>
        <strain evidence="3 4">LMG 7141</strain>
    </source>
</reference>
<keyword evidence="1" id="KW-0175">Coiled coil</keyword>
<evidence type="ECO:0000256" key="1">
    <source>
        <dbReference type="SAM" id="Coils"/>
    </source>
</evidence>
<proteinExistence type="predicted"/>
<gene>
    <name evidence="3" type="ORF">LMG7141_00363</name>
</gene>
<feature type="region of interest" description="Disordered" evidence="2">
    <location>
        <begin position="85"/>
        <end position="109"/>
    </location>
</feature>
<feature type="coiled-coil region" evidence="1">
    <location>
        <begin position="19"/>
        <end position="74"/>
    </location>
</feature>
<accession>A0ABN9IB82</accession>
<evidence type="ECO:0000313" key="3">
    <source>
        <dbReference type="EMBL" id="CAJ0775417.1"/>
    </source>
</evidence>
<sequence length="109" mass="11996">MLNELEQLADKFARVLRHADALAAENQRLRAEVERLTAEAETSRTERDAMVADRSVLNAKIEEAQLRIQSILDKLPTATDARQLDLLGQGAGADNTTAPAPHSETPHEQ</sequence>
<evidence type="ECO:0008006" key="5">
    <source>
        <dbReference type="Google" id="ProtNLM"/>
    </source>
</evidence>
<protein>
    <recommendedName>
        <fullName evidence="5">ATPase</fullName>
    </recommendedName>
</protein>
<dbReference type="EMBL" id="CATYWO010000001">
    <property type="protein sequence ID" value="CAJ0775417.1"/>
    <property type="molecule type" value="Genomic_DNA"/>
</dbReference>
<name>A0ABN9IB82_9RALS</name>
<organism evidence="3 4">
    <name type="scientific">Ralstonia condita</name>
    <dbReference type="NCBI Taxonomy" id="3058600"/>
    <lineage>
        <taxon>Bacteria</taxon>
        <taxon>Pseudomonadati</taxon>
        <taxon>Pseudomonadota</taxon>
        <taxon>Betaproteobacteria</taxon>
        <taxon>Burkholderiales</taxon>
        <taxon>Burkholderiaceae</taxon>
        <taxon>Ralstonia</taxon>
    </lineage>
</organism>
<comment type="caution">
    <text evidence="3">The sequence shown here is derived from an EMBL/GenBank/DDBJ whole genome shotgun (WGS) entry which is preliminary data.</text>
</comment>
<dbReference type="Gene3D" id="1.20.5.340">
    <property type="match status" value="1"/>
</dbReference>
<dbReference type="RefSeq" id="WP_316654548.1">
    <property type="nucleotide sequence ID" value="NZ_CATYWO010000001.1"/>
</dbReference>
<dbReference type="Proteomes" id="UP001189616">
    <property type="component" value="Unassembled WGS sequence"/>
</dbReference>
<keyword evidence="4" id="KW-1185">Reference proteome</keyword>
<evidence type="ECO:0000256" key="2">
    <source>
        <dbReference type="SAM" id="MobiDB-lite"/>
    </source>
</evidence>
<evidence type="ECO:0000313" key="4">
    <source>
        <dbReference type="Proteomes" id="UP001189616"/>
    </source>
</evidence>